<dbReference type="PANTHER" id="PTHR15106:SF2">
    <property type="entry name" value="RETINOIC ACID RECEPTOR RESPONDER PROTEIN 2"/>
    <property type="match status" value="1"/>
</dbReference>
<dbReference type="GO" id="GO:0005102">
    <property type="term" value="F:signaling receptor binding"/>
    <property type="evidence" value="ECO:0007669"/>
    <property type="project" value="InterPro"/>
</dbReference>
<dbReference type="EMBL" id="SOYY01000022">
    <property type="protein sequence ID" value="KAA0704727.1"/>
    <property type="molecule type" value="Genomic_DNA"/>
</dbReference>
<dbReference type="GO" id="GO:0050994">
    <property type="term" value="P:regulation of lipid catabolic process"/>
    <property type="evidence" value="ECO:0007669"/>
    <property type="project" value="InterPro"/>
</dbReference>
<dbReference type="GO" id="GO:0006935">
    <property type="term" value="P:chemotaxis"/>
    <property type="evidence" value="ECO:0007669"/>
    <property type="project" value="UniProtKB-KW"/>
</dbReference>
<sequence length="165" mass="18810">MSGFWFLTLVSVWVLLGSCDAQDDFSKLPEDYKKGVELAVQQINSHEGIKSHFIFFKSLSKSDIDGGFAVNYIYHHFYLKATRCPKGTSDANPSKCAFRNDRPLIDCGICYKMHRGEIQNEPKPYVHCVHKPKLTQYLMSARVEHCDKMTYTNGSPSLLAVRKPQ</sequence>
<dbReference type="Proteomes" id="UP000324632">
    <property type="component" value="Chromosome 22"/>
</dbReference>
<evidence type="ECO:0000313" key="12">
    <source>
        <dbReference type="Proteomes" id="UP000324632"/>
    </source>
</evidence>
<evidence type="ECO:0000256" key="2">
    <source>
        <dbReference type="ARBA" id="ARBA00018808"/>
    </source>
</evidence>
<feature type="signal peptide" evidence="10">
    <location>
        <begin position="1"/>
        <end position="21"/>
    </location>
</feature>
<accession>A0A5A9N826</accession>
<evidence type="ECO:0000256" key="8">
    <source>
        <dbReference type="ARBA" id="ARBA00023198"/>
    </source>
</evidence>
<keyword evidence="4" id="KW-0964">Secreted</keyword>
<dbReference type="SUPFAM" id="SSF54403">
    <property type="entry name" value="Cystatin/monellin"/>
    <property type="match status" value="1"/>
</dbReference>
<keyword evidence="5 10" id="KW-0732">Signal</keyword>
<comment type="subcellular location">
    <subcellularLocation>
        <location evidence="1">Secreted</location>
    </subcellularLocation>
</comment>
<dbReference type="AlphaFoldDB" id="A0A5A9N826"/>
<keyword evidence="6" id="KW-0221">Differentiation</keyword>
<evidence type="ECO:0000256" key="3">
    <source>
        <dbReference type="ARBA" id="ARBA00022500"/>
    </source>
</evidence>
<dbReference type="PANTHER" id="PTHR15106">
    <property type="entry name" value="RETINOIC ACID RECEPTOR RESPONDER PROTEIN 2"/>
    <property type="match status" value="1"/>
</dbReference>
<dbReference type="GO" id="GO:0006954">
    <property type="term" value="P:inflammatory response"/>
    <property type="evidence" value="ECO:0007669"/>
    <property type="project" value="UniProtKB-KW"/>
</dbReference>
<organism evidence="11 12">
    <name type="scientific">Triplophysa tibetana</name>
    <dbReference type="NCBI Taxonomy" id="1572043"/>
    <lineage>
        <taxon>Eukaryota</taxon>
        <taxon>Metazoa</taxon>
        <taxon>Chordata</taxon>
        <taxon>Craniata</taxon>
        <taxon>Vertebrata</taxon>
        <taxon>Euteleostomi</taxon>
        <taxon>Actinopterygii</taxon>
        <taxon>Neopterygii</taxon>
        <taxon>Teleostei</taxon>
        <taxon>Ostariophysi</taxon>
        <taxon>Cypriniformes</taxon>
        <taxon>Nemacheilidae</taxon>
        <taxon>Triplophysa</taxon>
    </lineage>
</organism>
<evidence type="ECO:0000313" key="11">
    <source>
        <dbReference type="EMBL" id="KAA0704727.1"/>
    </source>
</evidence>
<feature type="chain" id="PRO_5022962708" description="Retinoic acid receptor responder protein 2" evidence="10">
    <location>
        <begin position="22"/>
        <end position="165"/>
    </location>
</feature>
<name>A0A5A9N826_9TELE</name>
<proteinExistence type="predicted"/>
<evidence type="ECO:0000256" key="1">
    <source>
        <dbReference type="ARBA" id="ARBA00004613"/>
    </source>
</evidence>
<evidence type="ECO:0000256" key="7">
    <source>
        <dbReference type="ARBA" id="ARBA00023157"/>
    </source>
</evidence>
<evidence type="ECO:0000256" key="6">
    <source>
        <dbReference type="ARBA" id="ARBA00022782"/>
    </source>
</evidence>
<dbReference type="GO" id="GO:0005576">
    <property type="term" value="C:extracellular region"/>
    <property type="evidence" value="ECO:0007669"/>
    <property type="project" value="UniProtKB-SubCell"/>
</dbReference>
<keyword evidence="3" id="KW-0145">Chemotaxis</keyword>
<keyword evidence="12" id="KW-1185">Reference proteome</keyword>
<keyword evidence="7" id="KW-1015">Disulfide bond</keyword>
<dbReference type="InterPro" id="IPR046350">
    <property type="entry name" value="Cystatin_sf"/>
</dbReference>
<evidence type="ECO:0000256" key="9">
    <source>
        <dbReference type="ARBA" id="ARBA00032785"/>
    </source>
</evidence>
<comment type="caution">
    <text evidence="11">The sequence shown here is derived from an EMBL/GenBank/DDBJ whole genome shotgun (WGS) entry which is preliminary data.</text>
</comment>
<dbReference type="InterPro" id="IPR029562">
    <property type="entry name" value="Chemerin"/>
</dbReference>
<reference evidence="11 12" key="1">
    <citation type="journal article" date="2019" name="Mol. Ecol. Resour.">
        <title>Chromosome-level genome assembly of Triplophysa tibetana, a fish adapted to the harsh high-altitude environment of the Tibetan Plateau.</title>
        <authorList>
            <person name="Yang X."/>
            <person name="Liu H."/>
            <person name="Ma Z."/>
            <person name="Zou Y."/>
            <person name="Zou M."/>
            <person name="Mao Y."/>
            <person name="Li X."/>
            <person name="Wang H."/>
            <person name="Chen T."/>
            <person name="Wang W."/>
            <person name="Yang R."/>
        </authorList>
    </citation>
    <scope>NUCLEOTIDE SEQUENCE [LARGE SCALE GENOMIC DNA]</scope>
    <source>
        <strain evidence="11">TTIB1903HZAU</strain>
        <tissue evidence="11">Muscle</tissue>
    </source>
</reference>
<keyword evidence="8" id="KW-0395">Inflammatory response</keyword>
<evidence type="ECO:0000256" key="10">
    <source>
        <dbReference type="SAM" id="SignalP"/>
    </source>
</evidence>
<dbReference type="Gene3D" id="3.10.450.10">
    <property type="match status" value="1"/>
</dbReference>
<evidence type="ECO:0000256" key="4">
    <source>
        <dbReference type="ARBA" id="ARBA00022525"/>
    </source>
</evidence>
<protein>
    <recommendedName>
        <fullName evidence="2">Retinoic acid receptor responder protein 2</fullName>
    </recommendedName>
    <alternativeName>
        <fullName evidence="9">Chemerin</fullName>
    </alternativeName>
</protein>
<gene>
    <name evidence="11" type="ORF">E1301_Tti000958</name>
</gene>
<evidence type="ECO:0000256" key="5">
    <source>
        <dbReference type="ARBA" id="ARBA00022729"/>
    </source>
</evidence>
<dbReference type="OrthoDB" id="8547623at2759"/>
<dbReference type="GO" id="GO:0030154">
    <property type="term" value="P:cell differentiation"/>
    <property type="evidence" value="ECO:0007669"/>
    <property type="project" value="UniProtKB-KW"/>
</dbReference>